<evidence type="ECO:0000313" key="2">
    <source>
        <dbReference type="Proteomes" id="UP000828048"/>
    </source>
</evidence>
<evidence type="ECO:0000313" key="1">
    <source>
        <dbReference type="EMBL" id="KAH7866795.1"/>
    </source>
</evidence>
<dbReference type="EMBL" id="CM037159">
    <property type="protein sequence ID" value="KAH7866795.1"/>
    <property type="molecule type" value="Genomic_DNA"/>
</dbReference>
<reference evidence="1 2" key="1">
    <citation type="journal article" date="2021" name="Hortic Res">
        <title>High-quality reference genome and annotation aids understanding of berry development for evergreen blueberry (Vaccinium darrowii).</title>
        <authorList>
            <person name="Yu J."/>
            <person name="Hulse-Kemp A.M."/>
            <person name="Babiker E."/>
            <person name="Staton M."/>
        </authorList>
    </citation>
    <scope>NUCLEOTIDE SEQUENCE [LARGE SCALE GENOMIC DNA]</scope>
    <source>
        <strain evidence="2">cv. NJ 8807/NJ 8810</strain>
        <tissue evidence="1">Young leaf</tissue>
    </source>
</reference>
<proteinExistence type="predicted"/>
<organism evidence="1 2">
    <name type="scientific">Vaccinium darrowii</name>
    <dbReference type="NCBI Taxonomy" id="229202"/>
    <lineage>
        <taxon>Eukaryota</taxon>
        <taxon>Viridiplantae</taxon>
        <taxon>Streptophyta</taxon>
        <taxon>Embryophyta</taxon>
        <taxon>Tracheophyta</taxon>
        <taxon>Spermatophyta</taxon>
        <taxon>Magnoliopsida</taxon>
        <taxon>eudicotyledons</taxon>
        <taxon>Gunneridae</taxon>
        <taxon>Pentapetalae</taxon>
        <taxon>asterids</taxon>
        <taxon>Ericales</taxon>
        <taxon>Ericaceae</taxon>
        <taxon>Vaccinioideae</taxon>
        <taxon>Vaccinieae</taxon>
        <taxon>Vaccinium</taxon>
    </lineage>
</organism>
<gene>
    <name evidence="1" type="ORF">Vadar_025122</name>
</gene>
<protein>
    <submittedName>
        <fullName evidence="1">Uncharacterized protein</fullName>
    </submittedName>
</protein>
<accession>A0ACB7ZNV2</accession>
<dbReference type="Proteomes" id="UP000828048">
    <property type="component" value="Chromosome 9"/>
</dbReference>
<keyword evidence="2" id="KW-1185">Reference proteome</keyword>
<name>A0ACB7ZNV2_9ERIC</name>
<comment type="caution">
    <text evidence="1">The sequence shown here is derived from an EMBL/GenBank/DDBJ whole genome shotgun (WGS) entry which is preliminary data.</text>
</comment>
<sequence>MSDWNEAEPEQIGTSSIDMTSTIWDIDGETMHMQLIETVGYGFIGKGGGGWVLGCGIYKGGGGVGVNRVILFFSLLSCRYYSFP</sequence>